<dbReference type="GO" id="GO:0003676">
    <property type="term" value="F:nucleic acid binding"/>
    <property type="evidence" value="ECO:0007669"/>
    <property type="project" value="InterPro"/>
</dbReference>
<evidence type="ECO:0000313" key="3">
    <source>
        <dbReference type="EMBL" id="QKG79790.1"/>
    </source>
</evidence>
<dbReference type="InterPro" id="IPR003156">
    <property type="entry name" value="DHHA1_dom"/>
</dbReference>
<name>A0A7D3XKF4_9BACT</name>
<dbReference type="KEGG" id="ttz:FHG85_05780"/>
<dbReference type="EMBL" id="CP041345">
    <property type="protein sequence ID" value="QKG79790.1"/>
    <property type="molecule type" value="Genomic_DNA"/>
</dbReference>
<feature type="domain" description="DDH" evidence="1">
    <location>
        <begin position="25"/>
        <end position="172"/>
    </location>
</feature>
<evidence type="ECO:0000313" key="4">
    <source>
        <dbReference type="Proteomes" id="UP000500961"/>
    </source>
</evidence>
<dbReference type="PANTHER" id="PTHR47618:SF1">
    <property type="entry name" value="BIFUNCTIONAL OLIGORIBONUCLEASE AND PAP PHOSPHATASE NRNA"/>
    <property type="match status" value="1"/>
</dbReference>
<proteinExistence type="predicted"/>
<evidence type="ECO:0000259" key="2">
    <source>
        <dbReference type="Pfam" id="PF02272"/>
    </source>
</evidence>
<dbReference type="AlphaFoldDB" id="A0A7D3XKF4"/>
<dbReference type="InterPro" id="IPR051319">
    <property type="entry name" value="Oligoribo/pAp-PDE_c-di-AMP_PDE"/>
</dbReference>
<gene>
    <name evidence="3" type="ORF">FHG85_05780</name>
</gene>
<evidence type="ECO:0000259" key="1">
    <source>
        <dbReference type="Pfam" id="PF01368"/>
    </source>
</evidence>
<dbReference type="Pfam" id="PF01368">
    <property type="entry name" value="DHH"/>
    <property type="match status" value="1"/>
</dbReference>
<sequence>MNNMTLRIDQSLLELLKEELTQAKKIILTSHYNPDGDAIGSVLGLYHVLKQQGLNAEMVSPNDFPTFLSWLPDASNILIFSKDKLRVEQTFGDADLVICLDFNGYKRVEGMSYLLEVTKAKRVLIDHHPEPESPFDIKFSFTEVSSTAELVYEIASQLFGDNAINYDSAVSIFTGIMTDTGSFSYACSRERTFEIAGKLIAKGIKVEDIQSNVYNNFSENRMKLLGFSLAERMKVFPEFKAAYIWLTKNDLKKFKYQIGDTEGFVNYPLSINGINFSVLFTENDSYVKVSLRSRGNFPANEFSRKYYNGGGHKNAAGGKSFVSMDETLKQFEELLKIHSNELNA</sequence>
<dbReference type="SUPFAM" id="SSF64182">
    <property type="entry name" value="DHH phosphoesterases"/>
    <property type="match status" value="1"/>
</dbReference>
<protein>
    <submittedName>
        <fullName evidence="3">Bifunctional oligoribonuclease/PAP phosphatase NrnA</fullName>
    </submittedName>
</protein>
<keyword evidence="4" id="KW-1185">Reference proteome</keyword>
<dbReference type="Pfam" id="PF02272">
    <property type="entry name" value="DHHA1"/>
    <property type="match status" value="1"/>
</dbReference>
<accession>A0A7D3XKF4</accession>
<dbReference type="InterPro" id="IPR001667">
    <property type="entry name" value="DDH_dom"/>
</dbReference>
<dbReference type="PANTHER" id="PTHR47618">
    <property type="entry name" value="BIFUNCTIONAL OLIGORIBONUCLEASE AND PAP PHOSPHATASE NRNA"/>
    <property type="match status" value="1"/>
</dbReference>
<dbReference type="Proteomes" id="UP000500961">
    <property type="component" value="Chromosome"/>
</dbReference>
<feature type="domain" description="DHHA1" evidence="2">
    <location>
        <begin position="259"/>
        <end position="334"/>
    </location>
</feature>
<dbReference type="Gene3D" id="3.10.310.30">
    <property type="match status" value="1"/>
</dbReference>
<organism evidence="3 4">
    <name type="scientific">Tenuifilum thalassicum</name>
    <dbReference type="NCBI Taxonomy" id="2590900"/>
    <lineage>
        <taxon>Bacteria</taxon>
        <taxon>Pseudomonadati</taxon>
        <taxon>Bacteroidota</taxon>
        <taxon>Bacteroidia</taxon>
        <taxon>Bacteroidales</taxon>
        <taxon>Tenuifilaceae</taxon>
        <taxon>Tenuifilum</taxon>
    </lineage>
</organism>
<dbReference type="Gene3D" id="3.90.1640.10">
    <property type="entry name" value="inorganic pyrophosphatase (n-terminal core)"/>
    <property type="match status" value="1"/>
</dbReference>
<dbReference type="InterPro" id="IPR038763">
    <property type="entry name" value="DHH_sf"/>
</dbReference>
<reference evidence="3 4" key="1">
    <citation type="submission" date="2019-07" db="EMBL/GenBank/DDBJ databases">
        <title>Thalassofilum flectens gen. nov., sp. nov., a novel moderate thermophilic anaerobe from a shallow sea hot spring in Kunashir Island (Russia), representing a new family in the order Bacteroidales, and proposal of Thalassofilacea fam. nov.</title>
        <authorList>
            <person name="Kochetkova T.V."/>
            <person name="Podosokorskaya O.A."/>
            <person name="Novikov A."/>
            <person name="Elcheninov A.G."/>
            <person name="Toshchakov S.V."/>
            <person name="Kublanov I.V."/>
        </authorList>
    </citation>
    <scope>NUCLEOTIDE SEQUENCE [LARGE SCALE GENOMIC DNA]</scope>
    <source>
        <strain evidence="3 4">38-H</strain>
    </source>
</reference>